<evidence type="ECO:0000256" key="4">
    <source>
        <dbReference type="HAMAP-Rule" id="MF_01401"/>
    </source>
</evidence>
<dbReference type="GO" id="GO:0034599">
    <property type="term" value="P:cellular response to oxidative stress"/>
    <property type="evidence" value="ECO:0007669"/>
    <property type="project" value="TreeGrafter"/>
</dbReference>
<dbReference type="InterPro" id="IPR036509">
    <property type="entry name" value="Met_Sox_Rdtase_MsrA_sf"/>
</dbReference>
<protein>
    <recommendedName>
        <fullName evidence="4">Peptide methionine sulfoxide reductase MsrA</fullName>
        <shortName evidence="4">Protein-methionine-S-oxide reductase</shortName>
        <ecNumber evidence="4">1.8.4.11</ecNumber>
    </recommendedName>
    <alternativeName>
        <fullName evidence="4">Peptide-methionine (S)-S-oxide reductase</fullName>
        <shortName evidence="4">Peptide Met(O) reductase</shortName>
    </alternativeName>
</protein>
<evidence type="ECO:0000313" key="6">
    <source>
        <dbReference type="EMBL" id="EGQ4384992.1"/>
    </source>
</evidence>
<evidence type="ECO:0000256" key="3">
    <source>
        <dbReference type="ARBA" id="ARBA00048782"/>
    </source>
</evidence>
<gene>
    <name evidence="4" type="primary">msrA</name>
    <name evidence="7" type="ORF">DD902_00520</name>
    <name evidence="9" type="ORF">DV961_02530</name>
    <name evidence="6" type="ORF">EGV54_07780</name>
    <name evidence="8" type="ORF">JGZ15_00275</name>
</gene>
<dbReference type="HAMAP" id="MF_01401">
    <property type="entry name" value="MsrA"/>
    <property type="match status" value="1"/>
</dbReference>
<sequence>METIYLAGGCLWGVQAFVKTIPGVVMTEAGRANGYSATLDGPYDGYVECVKTIFDPSKIDVTRLIDDLFEIIDPYSLNQQGEDVGPKYRTGIYSEQSHHLIEARQYIQNRADAEYIMVEVAPLTNYIPSADVHQDHLDKYPNDYCHIPDVLMRKYR</sequence>
<reference evidence="6 13" key="4">
    <citation type="submission" date="2018-11" db="EMBL/GenBank/DDBJ databases">
        <authorList>
            <consortium name="Veterinary Laboratory Investigation and Response Network"/>
        </authorList>
    </citation>
    <scope>NUCLEOTIDE SEQUENCE [LARGE SCALE GENOMIC DNA]</scope>
    <source>
        <strain evidence="6 13">SPSE-18-VL-LA-PA-Ryan-0021</strain>
    </source>
</reference>
<dbReference type="InterPro" id="IPR002569">
    <property type="entry name" value="Met_Sox_Rdtase_MsrA_dom"/>
</dbReference>
<dbReference type="Proteomes" id="UP000246800">
    <property type="component" value="Unassembled WGS sequence"/>
</dbReference>
<reference evidence="8 12" key="5">
    <citation type="submission" date="2020-12" db="EMBL/GenBank/DDBJ databases">
        <title>Whole genome sequencing and de novo assembly of Staphylococcus pseudintermedius: a novel pangenome approach to unravel pathogenesis of canine pyoderma.</title>
        <authorList>
            <person name="Ferrer L."/>
            <person name="Perez D."/>
            <person name="Fonticoba R."/>
            <person name="Vines J."/>
            <person name="Fabregas N."/>
            <person name="Madronero S."/>
            <person name="Meroni G."/>
            <person name="Martino P."/>
            <person name="Martinez S."/>
            <person name="Cusco A."/>
            <person name="Migura L."/>
            <person name="Francino O."/>
        </authorList>
    </citation>
    <scope>NUCLEOTIDE SEQUENCE [LARGE SCALE GENOMIC DNA]</scope>
    <source>
        <strain evidence="8 12">HSP080</strain>
    </source>
</reference>
<comment type="catalytic activity">
    <reaction evidence="2 4">
        <text>L-methionyl-[protein] + [thioredoxin]-disulfide + H2O = L-methionyl-(S)-S-oxide-[protein] + [thioredoxin]-dithiol</text>
        <dbReference type="Rhea" id="RHEA:14217"/>
        <dbReference type="Rhea" id="RHEA-COMP:10698"/>
        <dbReference type="Rhea" id="RHEA-COMP:10700"/>
        <dbReference type="Rhea" id="RHEA-COMP:12313"/>
        <dbReference type="Rhea" id="RHEA-COMP:12315"/>
        <dbReference type="ChEBI" id="CHEBI:15377"/>
        <dbReference type="ChEBI" id="CHEBI:16044"/>
        <dbReference type="ChEBI" id="CHEBI:29950"/>
        <dbReference type="ChEBI" id="CHEBI:44120"/>
        <dbReference type="ChEBI" id="CHEBI:50058"/>
        <dbReference type="EC" id="1.8.4.11"/>
    </reaction>
</comment>
<reference evidence="11" key="3">
    <citation type="journal article" date="2018" name="Vet. Microbiol.">
        <title>Molecular epidemiology of methicillin-resistant staphylococci amongst veterinary personnel, personnel-owned pets, patients and the hospital environment of two companion animal veterinary hospitals.</title>
        <authorList>
            <person name="Worthing K.A."/>
            <person name="Brown J."/>
            <person name="Gerber L."/>
            <person name="Abraham S."/>
            <person name="Trott D."/>
            <person name="Norris J.M."/>
        </authorList>
    </citation>
    <scope>NUCLEOTIDE SEQUENCE [LARGE SCALE GENOMIC DNA]</scope>
    <source>
        <strain evidence="11">ST496-2</strain>
    </source>
</reference>
<dbReference type="AlphaFoldDB" id="A0A2P5PSF1"/>
<comment type="function">
    <text evidence="4">Has an important function as a repair enzyme for proteins that have been inactivated by oxidation. Catalyzes the reversible oxidation-reduction of methionine sulfoxide in proteins to methionine.</text>
</comment>
<proteinExistence type="inferred from homology"/>
<reference evidence="9" key="2">
    <citation type="journal article" date="2018" name="Vet. Microbiol.">
        <title>Methicillin-resistant staphylococci amongst veterinary personnel, personnel-owned pets, patients and the hospital environment of two small animal veterinary hospitals.</title>
        <authorList>
            <person name="Worthing K.A."/>
            <person name="Brown J."/>
            <person name="Gerber L."/>
            <person name="Abraham S."/>
            <person name="Trott D."/>
            <person name="Norris J.M."/>
        </authorList>
    </citation>
    <scope>NUCLEOTIDE SEQUENCE</scope>
    <source>
        <strain evidence="9">ST496-2</strain>
    </source>
</reference>
<dbReference type="Gene3D" id="3.30.1060.10">
    <property type="entry name" value="Peptide methionine sulphoxide reductase MsrA"/>
    <property type="match status" value="1"/>
</dbReference>
<evidence type="ECO:0000313" key="7">
    <source>
        <dbReference type="EMBL" id="PWZ77358.1"/>
    </source>
</evidence>
<evidence type="ECO:0000313" key="10">
    <source>
        <dbReference type="Proteomes" id="UP000246800"/>
    </source>
</evidence>
<evidence type="ECO:0000313" key="9">
    <source>
        <dbReference type="EMBL" id="REA83472.1"/>
    </source>
</evidence>
<evidence type="ECO:0000313" key="12">
    <source>
        <dbReference type="Proteomes" id="UP000595859"/>
    </source>
</evidence>
<dbReference type="PANTHER" id="PTHR42799">
    <property type="entry name" value="MITOCHONDRIAL PEPTIDE METHIONINE SULFOXIDE REDUCTASE"/>
    <property type="match status" value="1"/>
</dbReference>
<dbReference type="NCBIfam" id="NF004038">
    <property type="entry name" value="PRK05528.1"/>
    <property type="match status" value="1"/>
</dbReference>
<evidence type="ECO:0000313" key="13">
    <source>
        <dbReference type="Proteomes" id="UP000600220"/>
    </source>
</evidence>
<dbReference type="EMBL" id="QQPC01000010">
    <property type="protein sequence ID" value="REA83472.1"/>
    <property type="molecule type" value="Genomic_DNA"/>
</dbReference>
<dbReference type="OrthoDB" id="4174719at2"/>
<feature type="domain" description="Peptide methionine sulphoxide reductase MsrA" evidence="5">
    <location>
        <begin position="3"/>
        <end position="146"/>
    </location>
</feature>
<keyword evidence="1 4" id="KW-0560">Oxidoreductase</keyword>
<dbReference type="Proteomes" id="UP000256409">
    <property type="component" value="Unassembled WGS sequence"/>
</dbReference>
<dbReference type="Proteomes" id="UP000600220">
    <property type="component" value="Unassembled WGS sequence"/>
</dbReference>
<evidence type="ECO:0000256" key="1">
    <source>
        <dbReference type="ARBA" id="ARBA00023002"/>
    </source>
</evidence>
<reference evidence="7 10" key="1">
    <citation type="journal article" date="2018" name="Vet. Microbiol.">
        <title>Clonal diversity and geographic distribution of methicillin-resistant Staphylococcus pseudintermedius from Australian animals: Discovery of novel sequence types.</title>
        <authorList>
            <person name="Worthing K.A."/>
            <person name="Abraham S."/>
            <person name="Coombs G.W."/>
            <person name="Pang S."/>
            <person name="Saputra S."/>
            <person name="Jordan D."/>
            <person name="Trott D.J."/>
            <person name="Norris J.M."/>
        </authorList>
    </citation>
    <scope>NUCLEOTIDE SEQUENCE [LARGE SCALE GENOMIC DNA]</scope>
    <source>
        <strain evidence="7 10">ST525 1</strain>
    </source>
</reference>
<evidence type="ECO:0000256" key="2">
    <source>
        <dbReference type="ARBA" id="ARBA00047806"/>
    </source>
</evidence>
<dbReference type="Pfam" id="PF01625">
    <property type="entry name" value="PMSR"/>
    <property type="match status" value="1"/>
</dbReference>
<dbReference type="EMBL" id="AAXKXX010000010">
    <property type="protein sequence ID" value="EGQ4384992.1"/>
    <property type="molecule type" value="Genomic_DNA"/>
</dbReference>
<evidence type="ECO:0000313" key="11">
    <source>
        <dbReference type="Proteomes" id="UP000256409"/>
    </source>
</evidence>
<evidence type="ECO:0000313" key="8">
    <source>
        <dbReference type="EMBL" id="QQM98165.1"/>
    </source>
</evidence>
<evidence type="ECO:0000259" key="5">
    <source>
        <dbReference type="Pfam" id="PF01625"/>
    </source>
</evidence>
<dbReference type="Proteomes" id="UP000595859">
    <property type="component" value="Chromosome"/>
</dbReference>
<keyword evidence="13" id="KW-1185">Reference proteome</keyword>
<comment type="similarity">
    <text evidence="4">Belongs to the MsrA Met sulfoxide reductase family.</text>
</comment>
<dbReference type="SUPFAM" id="SSF55068">
    <property type="entry name" value="Peptide methionine sulfoxide reductase"/>
    <property type="match status" value="1"/>
</dbReference>
<dbReference type="GO" id="GO:0005737">
    <property type="term" value="C:cytoplasm"/>
    <property type="evidence" value="ECO:0007669"/>
    <property type="project" value="TreeGrafter"/>
</dbReference>
<dbReference type="RefSeq" id="WP_020220081.1">
    <property type="nucleotide sequence ID" value="NZ_BAAFHU010000094.1"/>
</dbReference>
<name>A0A2P5PSF1_STAPS</name>
<organism evidence="7 10">
    <name type="scientific">Staphylococcus pseudintermedius</name>
    <dbReference type="NCBI Taxonomy" id="283734"/>
    <lineage>
        <taxon>Bacteria</taxon>
        <taxon>Bacillati</taxon>
        <taxon>Bacillota</taxon>
        <taxon>Bacilli</taxon>
        <taxon>Bacillales</taxon>
        <taxon>Staphylococcaceae</taxon>
        <taxon>Staphylococcus</taxon>
        <taxon>Staphylococcus intermedius group</taxon>
    </lineage>
</organism>
<dbReference type="GO" id="GO:0008113">
    <property type="term" value="F:peptide-methionine (S)-S-oxide reductase activity"/>
    <property type="evidence" value="ECO:0007669"/>
    <property type="project" value="UniProtKB-UniRule"/>
</dbReference>
<dbReference type="EMBL" id="CP066884">
    <property type="protein sequence ID" value="QQM98165.1"/>
    <property type="molecule type" value="Genomic_DNA"/>
</dbReference>
<comment type="catalytic activity">
    <reaction evidence="3 4">
        <text>[thioredoxin]-disulfide + L-methionine + H2O = L-methionine (S)-S-oxide + [thioredoxin]-dithiol</text>
        <dbReference type="Rhea" id="RHEA:19993"/>
        <dbReference type="Rhea" id="RHEA-COMP:10698"/>
        <dbReference type="Rhea" id="RHEA-COMP:10700"/>
        <dbReference type="ChEBI" id="CHEBI:15377"/>
        <dbReference type="ChEBI" id="CHEBI:29950"/>
        <dbReference type="ChEBI" id="CHEBI:50058"/>
        <dbReference type="ChEBI" id="CHEBI:57844"/>
        <dbReference type="ChEBI" id="CHEBI:58772"/>
        <dbReference type="EC" id="1.8.4.11"/>
    </reaction>
</comment>
<feature type="active site" evidence="4">
    <location>
        <position position="10"/>
    </location>
</feature>
<dbReference type="PANTHER" id="PTHR42799:SF2">
    <property type="entry name" value="MITOCHONDRIAL PEPTIDE METHIONINE SULFOXIDE REDUCTASE"/>
    <property type="match status" value="1"/>
</dbReference>
<accession>A0A2P5PSF1</accession>
<dbReference type="EMBL" id="QEIT01000004">
    <property type="protein sequence ID" value="PWZ77358.1"/>
    <property type="molecule type" value="Genomic_DNA"/>
</dbReference>
<dbReference type="EC" id="1.8.4.11" evidence="4"/>
<dbReference type="InterPro" id="IPR050162">
    <property type="entry name" value="MsrA_MetSO_reductase"/>
</dbReference>